<feature type="region of interest" description="Disordered" evidence="7">
    <location>
        <begin position="1"/>
        <end position="37"/>
    </location>
</feature>
<dbReference type="Gene3D" id="1.10.287.130">
    <property type="match status" value="1"/>
</dbReference>
<dbReference type="SUPFAM" id="SSF47384">
    <property type="entry name" value="Homodimeric domain of signal transducing histidine kinase"/>
    <property type="match status" value="1"/>
</dbReference>
<keyword evidence="3" id="KW-0597">Phosphoprotein</keyword>
<name>A0A8T4GF67_9EURY</name>
<dbReference type="InterPro" id="IPR036097">
    <property type="entry name" value="HisK_dim/P_sf"/>
</dbReference>
<evidence type="ECO:0000256" key="1">
    <source>
        <dbReference type="ARBA" id="ARBA00000085"/>
    </source>
</evidence>
<dbReference type="InterPro" id="IPR036890">
    <property type="entry name" value="HATPase_C_sf"/>
</dbReference>
<feature type="region of interest" description="Disordered" evidence="7">
    <location>
        <begin position="355"/>
        <end position="374"/>
    </location>
</feature>
<evidence type="ECO:0000256" key="2">
    <source>
        <dbReference type="ARBA" id="ARBA00012438"/>
    </source>
</evidence>
<dbReference type="InterPro" id="IPR004358">
    <property type="entry name" value="Sig_transdc_His_kin-like_C"/>
</dbReference>
<evidence type="ECO:0000259" key="8">
    <source>
        <dbReference type="PROSITE" id="PS50109"/>
    </source>
</evidence>
<dbReference type="SMART" id="SM00388">
    <property type="entry name" value="HisKA"/>
    <property type="match status" value="1"/>
</dbReference>
<dbReference type="Pfam" id="PF00512">
    <property type="entry name" value="HisKA"/>
    <property type="match status" value="1"/>
</dbReference>
<evidence type="ECO:0000256" key="7">
    <source>
        <dbReference type="SAM" id="MobiDB-lite"/>
    </source>
</evidence>
<dbReference type="CDD" id="cd00082">
    <property type="entry name" value="HisKA"/>
    <property type="match status" value="1"/>
</dbReference>
<dbReference type="PANTHER" id="PTHR43711">
    <property type="entry name" value="TWO-COMPONENT HISTIDINE KINASE"/>
    <property type="match status" value="1"/>
</dbReference>
<dbReference type="Proteomes" id="UP000823588">
    <property type="component" value="Unassembled WGS sequence"/>
</dbReference>
<dbReference type="AlphaFoldDB" id="A0A8T4GF67"/>
<dbReference type="InterPro" id="IPR003594">
    <property type="entry name" value="HATPase_dom"/>
</dbReference>
<comment type="catalytic activity">
    <reaction evidence="1">
        <text>ATP + protein L-histidine = ADP + protein N-phospho-L-histidine.</text>
        <dbReference type="EC" id="2.7.13.3"/>
    </reaction>
</comment>
<evidence type="ECO:0000256" key="6">
    <source>
        <dbReference type="ARBA" id="ARBA00023012"/>
    </source>
</evidence>
<evidence type="ECO:0000256" key="4">
    <source>
        <dbReference type="ARBA" id="ARBA00022679"/>
    </source>
</evidence>
<dbReference type="OrthoDB" id="8127at2157"/>
<keyword evidence="5 9" id="KW-0418">Kinase</keyword>
<feature type="region of interest" description="Disordered" evidence="7">
    <location>
        <begin position="236"/>
        <end position="284"/>
    </location>
</feature>
<dbReference type="InterPro" id="IPR003661">
    <property type="entry name" value="HisK_dim/P_dom"/>
</dbReference>
<keyword evidence="6" id="KW-0902">Two-component regulatory system</keyword>
<dbReference type="PRINTS" id="PR00344">
    <property type="entry name" value="BCTRLSENSOR"/>
</dbReference>
<sequence length="374" mass="40618">MSPRTDPRPGIAYRRPDGDPNRLQVESNGDSDLSVDELPRTEWLAAVHPSDRTQLREELDTTEVDITYRIQTGSDPTWVQEHGRRADDGDVVGYLFPASDRVRRQQQLERQRERLDEFASVVSHDLRNPMSVAVGNLELAREFEGEAADERVDRAMDALDRMDELISDLLSLAREGRTVESTAEADLRSVVDRAWSTIGGTASAELVVDDELPSIDCDRSRLRQALENLFRNAVEHGTESDPDAVAPATEAAGPTDGVPPGTFDDAADDDGTDGDVRVRVGRTPDGFYVADDGPGIAPEQREAVFEPGHTTADDGTGFGLAIVERVAEAHGWSVSIAESRAGGARFEFVDVDVFEGSGATDDPVADDSGRSSAE</sequence>
<dbReference type="PROSITE" id="PS50109">
    <property type="entry name" value="HIS_KIN"/>
    <property type="match status" value="1"/>
</dbReference>
<dbReference type="SUPFAM" id="SSF55874">
    <property type="entry name" value="ATPase domain of HSP90 chaperone/DNA topoisomerase II/histidine kinase"/>
    <property type="match status" value="1"/>
</dbReference>
<evidence type="ECO:0000256" key="3">
    <source>
        <dbReference type="ARBA" id="ARBA00022553"/>
    </source>
</evidence>
<dbReference type="InterPro" id="IPR050736">
    <property type="entry name" value="Sensor_HK_Regulatory"/>
</dbReference>
<feature type="domain" description="Histidine kinase" evidence="8">
    <location>
        <begin position="121"/>
        <end position="348"/>
    </location>
</feature>
<protein>
    <recommendedName>
        <fullName evidence="2">histidine kinase</fullName>
        <ecNumber evidence="2">2.7.13.3</ecNumber>
    </recommendedName>
</protein>
<dbReference type="InterPro" id="IPR005467">
    <property type="entry name" value="His_kinase_dom"/>
</dbReference>
<keyword evidence="4" id="KW-0808">Transferase</keyword>
<evidence type="ECO:0000256" key="5">
    <source>
        <dbReference type="ARBA" id="ARBA00022777"/>
    </source>
</evidence>
<dbReference type="EC" id="2.7.13.3" evidence="2"/>
<dbReference type="PANTHER" id="PTHR43711:SF1">
    <property type="entry name" value="HISTIDINE KINASE 1"/>
    <property type="match status" value="1"/>
</dbReference>
<accession>A0A8T4GF67</accession>
<evidence type="ECO:0000313" key="10">
    <source>
        <dbReference type="Proteomes" id="UP000823588"/>
    </source>
</evidence>
<organism evidence="9 10">
    <name type="scientific">Halorubrum alkaliphilum</name>
    <dbReference type="NCBI Taxonomy" id="261290"/>
    <lineage>
        <taxon>Archaea</taxon>
        <taxon>Methanobacteriati</taxon>
        <taxon>Methanobacteriota</taxon>
        <taxon>Stenosarchaea group</taxon>
        <taxon>Halobacteria</taxon>
        <taxon>Halobacteriales</taxon>
        <taxon>Haloferacaceae</taxon>
        <taxon>Halorubrum</taxon>
    </lineage>
</organism>
<keyword evidence="10" id="KW-1185">Reference proteome</keyword>
<dbReference type="Gene3D" id="3.30.565.10">
    <property type="entry name" value="Histidine kinase-like ATPase, C-terminal domain"/>
    <property type="match status" value="1"/>
</dbReference>
<dbReference type="SMART" id="SM00387">
    <property type="entry name" value="HATPase_c"/>
    <property type="match status" value="1"/>
</dbReference>
<comment type="caution">
    <text evidence="9">The sequence shown here is derived from an EMBL/GenBank/DDBJ whole genome shotgun (WGS) entry which is preliminary data.</text>
</comment>
<dbReference type="GO" id="GO:0000155">
    <property type="term" value="F:phosphorelay sensor kinase activity"/>
    <property type="evidence" value="ECO:0007669"/>
    <property type="project" value="InterPro"/>
</dbReference>
<dbReference type="Pfam" id="PF02518">
    <property type="entry name" value="HATPase_c"/>
    <property type="match status" value="1"/>
</dbReference>
<dbReference type="EMBL" id="JAGGKQ010000007">
    <property type="protein sequence ID" value="MBP1922300.1"/>
    <property type="molecule type" value="Genomic_DNA"/>
</dbReference>
<reference evidence="9" key="1">
    <citation type="submission" date="2021-03" db="EMBL/GenBank/DDBJ databases">
        <title>Genomic Encyclopedia of Type Strains, Phase IV (KMG-IV): sequencing the most valuable type-strain genomes for metagenomic binning, comparative biology and taxonomic classification.</title>
        <authorList>
            <person name="Goeker M."/>
        </authorList>
    </citation>
    <scope>NUCLEOTIDE SEQUENCE</scope>
    <source>
        <strain evidence="9">DSM 23564</strain>
    </source>
</reference>
<proteinExistence type="predicted"/>
<gene>
    <name evidence="9" type="ORF">J2751_001308</name>
</gene>
<dbReference type="RefSeq" id="WP_209484311.1">
    <property type="nucleotide sequence ID" value="NZ_JAGGKQ010000007.1"/>
</dbReference>
<evidence type="ECO:0000313" key="9">
    <source>
        <dbReference type="EMBL" id="MBP1922300.1"/>
    </source>
</evidence>